<dbReference type="CTD" id="28227"/>
<dbReference type="SUPFAM" id="SSF47473">
    <property type="entry name" value="EF-hand"/>
    <property type="match status" value="2"/>
</dbReference>
<evidence type="ECO:0000313" key="8">
    <source>
        <dbReference type="RefSeq" id="XP_022098694.1"/>
    </source>
</evidence>
<evidence type="ECO:0000259" key="5">
    <source>
        <dbReference type="PROSITE" id="PS50222"/>
    </source>
</evidence>
<evidence type="ECO:0000256" key="3">
    <source>
        <dbReference type="ARBA" id="ARBA00093310"/>
    </source>
</evidence>
<keyword evidence="2" id="KW-0106">Calcium</keyword>
<dbReference type="RefSeq" id="XP_022098695.1">
    <property type="nucleotide sequence ID" value="XM_022243003.1"/>
</dbReference>
<dbReference type="RefSeq" id="XP_022098694.1">
    <property type="nucleotide sequence ID" value="XM_022243002.1"/>
</dbReference>
<feature type="compositionally biased region" description="Acidic residues" evidence="4">
    <location>
        <begin position="544"/>
        <end position="558"/>
    </location>
</feature>
<dbReference type="Proteomes" id="UP000694845">
    <property type="component" value="Unplaced"/>
</dbReference>
<evidence type="ECO:0000256" key="2">
    <source>
        <dbReference type="ARBA" id="ARBA00022837"/>
    </source>
</evidence>
<dbReference type="Pfam" id="PF13499">
    <property type="entry name" value="EF-hand_7"/>
    <property type="match status" value="1"/>
</dbReference>
<keyword evidence="6" id="KW-1185">Reference proteome</keyword>
<dbReference type="Pfam" id="PF21161">
    <property type="entry name" value="P2R3B_EF-hand"/>
    <property type="match status" value="1"/>
</dbReference>
<dbReference type="FunFam" id="1.10.238.220:FF:000001">
    <property type="entry name" value="Serine/threonine-protein phosphatase 2A regulatory subunit B'' subunit alpha"/>
    <property type="match status" value="1"/>
</dbReference>
<evidence type="ECO:0000256" key="1">
    <source>
        <dbReference type="ARBA" id="ARBA00022723"/>
    </source>
</evidence>
<dbReference type="AlphaFoldDB" id="A0A8B7Z1P0"/>
<feature type="region of interest" description="Disordered" evidence="4">
    <location>
        <begin position="54"/>
        <end position="133"/>
    </location>
</feature>
<dbReference type="FunFam" id="1.10.238.10:FF:000628">
    <property type="entry name" value="Serine/threonine-protein phosphatase 2A regulatory subunit B'' subunit beta"/>
    <property type="match status" value="1"/>
</dbReference>
<dbReference type="Gene3D" id="1.10.238.220">
    <property type="match status" value="1"/>
</dbReference>
<evidence type="ECO:0000256" key="4">
    <source>
        <dbReference type="SAM" id="MobiDB-lite"/>
    </source>
</evidence>
<protein>
    <submittedName>
        <fullName evidence="7 8">Serine/threonine-protein phosphatase 2A regulatory subunit B'' subunit beta-like isoform X1</fullName>
    </submittedName>
</protein>
<evidence type="ECO:0000313" key="9">
    <source>
        <dbReference type="RefSeq" id="XP_022098695.1"/>
    </source>
</evidence>
<evidence type="ECO:0000313" key="6">
    <source>
        <dbReference type="Proteomes" id="UP000694845"/>
    </source>
</evidence>
<dbReference type="PANTHER" id="PTHR14095:SF0">
    <property type="entry name" value="MIP22305P"/>
    <property type="match status" value="1"/>
</dbReference>
<evidence type="ECO:0000313" key="7">
    <source>
        <dbReference type="RefSeq" id="XP_022098693.1"/>
    </source>
</evidence>
<organism evidence="6 9">
    <name type="scientific">Acanthaster planci</name>
    <name type="common">Crown-of-thorns starfish</name>
    <dbReference type="NCBI Taxonomy" id="133434"/>
    <lineage>
        <taxon>Eukaryota</taxon>
        <taxon>Metazoa</taxon>
        <taxon>Echinodermata</taxon>
        <taxon>Eleutherozoa</taxon>
        <taxon>Asterozoa</taxon>
        <taxon>Asteroidea</taxon>
        <taxon>Valvatacea</taxon>
        <taxon>Valvatida</taxon>
        <taxon>Acanthasteridae</taxon>
        <taxon>Acanthaster</taxon>
    </lineage>
</organism>
<gene>
    <name evidence="7 8 9" type="primary">LOC110983615</name>
</gene>
<dbReference type="PROSITE" id="PS50222">
    <property type="entry name" value="EF_HAND_2"/>
    <property type="match status" value="1"/>
</dbReference>
<feature type="compositionally biased region" description="Polar residues" evidence="4">
    <location>
        <begin position="54"/>
        <end position="65"/>
    </location>
</feature>
<feature type="domain" description="EF-hand" evidence="5">
    <location>
        <begin position="402"/>
        <end position="437"/>
    </location>
</feature>
<feature type="compositionally biased region" description="Low complexity" evidence="4">
    <location>
        <begin position="108"/>
        <end position="118"/>
    </location>
</feature>
<sequence>MQIAFEKVGTSNMSSSPRPVLKLKVDELFLRWLSDADIRDSLNENLKLISRGENINTNNNTSFQYHSGGGSPASPLLRIGSPSTPPCSPPPPLTASPSPRSPRRKSSLSRLSNSLSRSQAAKFFRDQRESHSPAQKIHVPPFYFPMGRPVPSEENEAVIQRVTQLFESLPEERAYKHQMDKVAMACKCPQYWKMPLFLAAGGDKVGYVTSHMYLTMWKRLIRDCHDDAARFFRLLAKPGCSYLVPEDFYPFIQEVVDSHPGLTFLLDAPEFHSRYIHTVIARIFYCVNRTWNGRITLPELRKSNLLSVIALLEEEDDINQILDYFSYEHFYVIYCKFWELDTDHDLFIDKKDLSRHNDHALSSKIIDRIFSPGAVLSPESVREGRMSYAEFVAFIISEEDKKTPMSIEYWFRCMDMDGDGFLSMYELEYFYEEQISKMEALGIETLPFQDCLCQLLDLVKPQRPDRISLRDLKQCKLAFIFYDTLFNLEKYLEHEQRDPFACNRDAENEEPEPSDWEKYAAEEYELLVAEEGAQETQQGTNSPEDVDYPDDFEPEDEEILTVDLQQKIKLSEPPQHNKWVGNNNDGIEFKSSIPL</sequence>
<dbReference type="FunFam" id="1.10.238.230:FF:000001">
    <property type="entry name" value="Serine/threonine-protein phosphatase 2A regulatory subunit B'' subunit beta"/>
    <property type="match status" value="1"/>
</dbReference>
<keyword evidence="1" id="KW-0479">Metal-binding</keyword>
<dbReference type="GO" id="GO:0005509">
    <property type="term" value="F:calcium ion binding"/>
    <property type="evidence" value="ECO:0007669"/>
    <property type="project" value="InterPro"/>
</dbReference>
<dbReference type="InterPro" id="IPR041534">
    <property type="entry name" value="EF-hand_13"/>
</dbReference>
<feature type="compositionally biased region" description="Pro residues" evidence="4">
    <location>
        <begin position="83"/>
        <end position="94"/>
    </location>
</feature>
<dbReference type="Pfam" id="PF17958">
    <property type="entry name" value="EF-hand_13"/>
    <property type="match status" value="1"/>
</dbReference>
<feature type="region of interest" description="Disordered" evidence="4">
    <location>
        <begin position="571"/>
        <end position="595"/>
    </location>
</feature>
<dbReference type="Gene3D" id="1.10.238.10">
    <property type="entry name" value="EF-hand"/>
    <property type="match status" value="1"/>
</dbReference>
<feature type="region of interest" description="Disordered" evidence="4">
    <location>
        <begin position="530"/>
        <end position="558"/>
    </location>
</feature>
<dbReference type="GeneID" id="110983615"/>
<reference evidence="7 8" key="1">
    <citation type="submission" date="2025-04" db="UniProtKB">
        <authorList>
            <consortium name="RefSeq"/>
        </authorList>
    </citation>
    <scope>IDENTIFICATION</scope>
</reference>
<proteinExistence type="predicted"/>
<dbReference type="GO" id="GO:0000159">
    <property type="term" value="C:protein phosphatase type 2A complex"/>
    <property type="evidence" value="ECO:0007669"/>
    <property type="project" value="TreeGrafter"/>
</dbReference>
<comment type="function">
    <text evidence="3">The B regulatory subunit might modulate substrate selectivity and catalytic activity, and might also direct the localization of the catalytic enzyme to a particular subcellular compartment.</text>
</comment>
<dbReference type="PROSITE" id="PS00018">
    <property type="entry name" value="EF_HAND_1"/>
    <property type="match status" value="1"/>
</dbReference>
<dbReference type="RefSeq" id="XP_022098693.1">
    <property type="nucleotide sequence ID" value="XM_022243001.1"/>
</dbReference>
<dbReference type="InterPro" id="IPR018247">
    <property type="entry name" value="EF_Hand_1_Ca_BS"/>
</dbReference>
<dbReference type="KEGG" id="aplc:110983615"/>
<dbReference type="Gene3D" id="1.10.238.230">
    <property type="match status" value="1"/>
</dbReference>
<dbReference type="InterPro" id="IPR002048">
    <property type="entry name" value="EF_hand_dom"/>
</dbReference>
<dbReference type="InterPro" id="IPR011992">
    <property type="entry name" value="EF-hand-dom_pair"/>
</dbReference>
<dbReference type="PANTHER" id="PTHR14095">
    <property type="entry name" value="PHOSPHATASE 2A REGULATORY SUBUNIT-RELATED"/>
    <property type="match status" value="1"/>
</dbReference>
<dbReference type="OrthoDB" id="5586at2759"/>
<dbReference type="InterPro" id="IPR048855">
    <property type="entry name" value="P2R3A_B_D_EF-hand"/>
</dbReference>
<name>A0A8B7Z1P0_ACAPL</name>
<dbReference type="GO" id="GO:0019888">
    <property type="term" value="F:protein phosphatase regulator activity"/>
    <property type="evidence" value="ECO:0007669"/>
    <property type="project" value="TreeGrafter"/>
</dbReference>
<accession>A0A8B7Z1P0</accession>